<name>A0A0E9UIP6_ANGAN</name>
<accession>A0A0E9UIP6</accession>
<reference evidence="1" key="1">
    <citation type="submission" date="2014-11" db="EMBL/GenBank/DDBJ databases">
        <authorList>
            <person name="Amaro Gonzalez C."/>
        </authorList>
    </citation>
    <scope>NUCLEOTIDE SEQUENCE</scope>
</reference>
<dbReference type="EMBL" id="GBXM01042960">
    <property type="protein sequence ID" value="JAH65617.1"/>
    <property type="molecule type" value="Transcribed_RNA"/>
</dbReference>
<protein>
    <submittedName>
        <fullName evidence="1">Uncharacterized protein</fullName>
    </submittedName>
</protein>
<dbReference type="AlphaFoldDB" id="A0A0E9UIP6"/>
<evidence type="ECO:0000313" key="1">
    <source>
        <dbReference type="EMBL" id="JAH65617.1"/>
    </source>
</evidence>
<organism evidence="1">
    <name type="scientific">Anguilla anguilla</name>
    <name type="common">European freshwater eel</name>
    <name type="synonym">Muraena anguilla</name>
    <dbReference type="NCBI Taxonomy" id="7936"/>
    <lineage>
        <taxon>Eukaryota</taxon>
        <taxon>Metazoa</taxon>
        <taxon>Chordata</taxon>
        <taxon>Craniata</taxon>
        <taxon>Vertebrata</taxon>
        <taxon>Euteleostomi</taxon>
        <taxon>Actinopterygii</taxon>
        <taxon>Neopterygii</taxon>
        <taxon>Teleostei</taxon>
        <taxon>Anguilliformes</taxon>
        <taxon>Anguillidae</taxon>
        <taxon>Anguilla</taxon>
    </lineage>
</organism>
<proteinExistence type="predicted"/>
<reference evidence="1" key="2">
    <citation type="journal article" date="2015" name="Fish Shellfish Immunol.">
        <title>Early steps in the European eel (Anguilla anguilla)-Vibrio vulnificus interaction in the gills: Role of the RtxA13 toxin.</title>
        <authorList>
            <person name="Callol A."/>
            <person name="Pajuelo D."/>
            <person name="Ebbesson L."/>
            <person name="Teles M."/>
            <person name="MacKenzie S."/>
            <person name="Amaro C."/>
        </authorList>
    </citation>
    <scope>NUCLEOTIDE SEQUENCE</scope>
</reference>
<sequence length="79" mass="8472">MLLLSKAHLLFVEKKMSAFVGALLVLTATSQVTVSACRAKPNHTVQCYGALGGSVILHLDIGSTVIDVLVKKEQYDSEI</sequence>